<evidence type="ECO:0000256" key="1">
    <source>
        <dbReference type="ARBA" id="ARBA00022737"/>
    </source>
</evidence>
<dbReference type="STRING" id="578461.R0MJS6"/>
<feature type="repeat" description="Pumilio" evidence="2">
    <location>
        <begin position="48"/>
        <end position="83"/>
    </location>
</feature>
<gene>
    <name evidence="3" type="ORF">NBO_27g0027</name>
</gene>
<evidence type="ECO:0000256" key="2">
    <source>
        <dbReference type="PROSITE-ProRule" id="PRU00317"/>
    </source>
</evidence>
<dbReference type="GO" id="GO:0003723">
    <property type="term" value="F:RNA binding"/>
    <property type="evidence" value="ECO:0007669"/>
    <property type="project" value="InterPro"/>
</dbReference>
<name>R0MJS6_NOSB1</name>
<keyword evidence="1" id="KW-0677">Repeat</keyword>
<accession>R0MJS6</accession>
<dbReference type="InterPro" id="IPR001313">
    <property type="entry name" value="Pumilio_RNA-bd_rpt"/>
</dbReference>
<organism evidence="3 4">
    <name type="scientific">Nosema bombycis (strain CQ1 / CVCC 102059)</name>
    <name type="common">Microsporidian parasite</name>
    <name type="synonym">Pebrine of silkworm</name>
    <dbReference type="NCBI Taxonomy" id="578461"/>
    <lineage>
        <taxon>Eukaryota</taxon>
        <taxon>Fungi</taxon>
        <taxon>Fungi incertae sedis</taxon>
        <taxon>Microsporidia</taxon>
        <taxon>Nosematidae</taxon>
        <taxon>Nosema</taxon>
    </lineage>
</organism>
<dbReference type="InterPro" id="IPR016024">
    <property type="entry name" value="ARM-type_fold"/>
</dbReference>
<evidence type="ECO:0000313" key="3">
    <source>
        <dbReference type="EMBL" id="EOB14470.1"/>
    </source>
</evidence>
<dbReference type="EMBL" id="KB908935">
    <property type="protein sequence ID" value="EOB14470.1"/>
    <property type="molecule type" value="Genomic_DNA"/>
</dbReference>
<dbReference type="PROSITE" id="PS50302">
    <property type="entry name" value="PUM"/>
    <property type="match status" value="1"/>
</dbReference>
<keyword evidence="4" id="KW-1185">Reference proteome</keyword>
<evidence type="ECO:0000313" key="4">
    <source>
        <dbReference type="Proteomes" id="UP000016927"/>
    </source>
</evidence>
<dbReference type="VEuPathDB" id="MicrosporidiaDB:NBO_27g0027"/>
<dbReference type="Gene3D" id="1.25.10.10">
    <property type="entry name" value="Leucine-rich Repeat Variant"/>
    <property type="match status" value="1"/>
</dbReference>
<reference evidence="3 4" key="1">
    <citation type="journal article" date="2013" name="BMC Genomics">
        <title>Comparative genomics of parasitic silkworm microsporidia reveal an association between genome expansion and host adaptation.</title>
        <authorList>
            <person name="Pan G."/>
            <person name="Xu J."/>
            <person name="Li T."/>
            <person name="Xia Q."/>
            <person name="Liu S.L."/>
            <person name="Zhang G."/>
            <person name="Li S."/>
            <person name="Li C."/>
            <person name="Liu H."/>
            <person name="Yang L."/>
            <person name="Liu T."/>
            <person name="Zhang X."/>
            <person name="Wu Z."/>
            <person name="Fan W."/>
            <person name="Dang X."/>
            <person name="Xiang H."/>
            <person name="Tao M."/>
            <person name="Li Y."/>
            <person name="Hu J."/>
            <person name="Li Z."/>
            <person name="Lin L."/>
            <person name="Luo J."/>
            <person name="Geng L."/>
            <person name="Wang L."/>
            <person name="Long M."/>
            <person name="Wan Y."/>
            <person name="He N."/>
            <person name="Zhang Z."/>
            <person name="Lu C."/>
            <person name="Keeling P.J."/>
            <person name="Wang J."/>
            <person name="Xiang Z."/>
            <person name="Zhou Z."/>
        </authorList>
    </citation>
    <scope>NUCLEOTIDE SEQUENCE [LARGE SCALE GENOMIC DNA]</scope>
    <source>
        <strain evidence="4">CQ1 / CVCC 102059</strain>
    </source>
</reference>
<dbReference type="AlphaFoldDB" id="R0MJS6"/>
<dbReference type="OrthoDB" id="2191363at2759"/>
<sequence length="174" mass="20304">MLTDLDDRKTDFVFSNTKELAVGSKSNKIMQDAIKLMSGDEINRIYEKLEYDIVPISATKHGAYTIQTLLNYSTNNSHKKIISKYFAKEGEFLLSHEIGNYTFQKIISFDNKLACNFFLSNFQDVVKSELGLKVFKRCLEHLDEYKNDIFNKVNEYKELDMNVYTQLKQILKNL</sequence>
<dbReference type="Proteomes" id="UP000016927">
    <property type="component" value="Unassembled WGS sequence"/>
</dbReference>
<protein>
    <submittedName>
        <fullName evidence="3">Uncharacterized protein</fullName>
    </submittedName>
</protein>
<dbReference type="HOGENOM" id="CLU_1540494_0_0_1"/>
<dbReference type="SUPFAM" id="SSF48371">
    <property type="entry name" value="ARM repeat"/>
    <property type="match status" value="1"/>
</dbReference>
<dbReference type="InterPro" id="IPR011989">
    <property type="entry name" value="ARM-like"/>
</dbReference>
<proteinExistence type="predicted"/>